<keyword evidence="1" id="KW-0560">Oxidoreductase</keyword>
<dbReference type="CDD" id="cd01097">
    <property type="entry name" value="Tetrahydromethanopterin_reductase"/>
    <property type="match status" value="1"/>
</dbReference>
<dbReference type="GO" id="GO:0016705">
    <property type="term" value="F:oxidoreductase activity, acting on paired donors, with incorporation or reduction of molecular oxygen"/>
    <property type="evidence" value="ECO:0007669"/>
    <property type="project" value="InterPro"/>
</dbReference>
<dbReference type="InterPro" id="IPR036661">
    <property type="entry name" value="Luciferase-like_sf"/>
</dbReference>
<gene>
    <name evidence="3" type="ORF">UFOPK2992_00123</name>
</gene>
<dbReference type="AlphaFoldDB" id="A0A6J6WSB6"/>
<name>A0A6J6WSB6_9ZZZZ</name>
<dbReference type="InterPro" id="IPR050564">
    <property type="entry name" value="F420-G6PD/mer"/>
</dbReference>
<reference evidence="3" key="1">
    <citation type="submission" date="2020-05" db="EMBL/GenBank/DDBJ databases">
        <authorList>
            <person name="Chiriac C."/>
            <person name="Salcher M."/>
            <person name="Ghai R."/>
            <person name="Kavagutti S V."/>
        </authorList>
    </citation>
    <scope>NUCLEOTIDE SEQUENCE</scope>
</reference>
<dbReference type="Pfam" id="PF00296">
    <property type="entry name" value="Bac_luciferase"/>
    <property type="match status" value="1"/>
</dbReference>
<feature type="domain" description="Luciferase-like" evidence="2">
    <location>
        <begin position="26"/>
        <end position="334"/>
    </location>
</feature>
<evidence type="ECO:0000259" key="2">
    <source>
        <dbReference type="Pfam" id="PF00296"/>
    </source>
</evidence>
<dbReference type="Gene3D" id="3.20.20.30">
    <property type="entry name" value="Luciferase-like domain"/>
    <property type="match status" value="1"/>
</dbReference>
<dbReference type="PANTHER" id="PTHR43244">
    <property type="match status" value="1"/>
</dbReference>
<dbReference type="PANTHER" id="PTHR43244:SF1">
    <property type="entry name" value="5,10-METHYLENETETRAHYDROMETHANOPTERIN REDUCTASE"/>
    <property type="match status" value="1"/>
</dbReference>
<protein>
    <submittedName>
        <fullName evidence="3">Unannotated protein</fullName>
    </submittedName>
</protein>
<evidence type="ECO:0000256" key="1">
    <source>
        <dbReference type="ARBA" id="ARBA00023002"/>
    </source>
</evidence>
<dbReference type="InterPro" id="IPR019951">
    <property type="entry name" value="F420_OxRdatse_Rv3520c_pred"/>
</dbReference>
<organism evidence="3">
    <name type="scientific">freshwater metagenome</name>
    <dbReference type="NCBI Taxonomy" id="449393"/>
    <lineage>
        <taxon>unclassified sequences</taxon>
        <taxon>metagenomes</taxon>
        <taxon>ecological metagenomes</taxon>
    </lineage>
</organism>
<dbReference type="EMBL" id="CAFAAI010000008">
    <property type="protein sequence ID" value="CAB4786939.1"/>
    <property type="molecule type" value="Genomic_DNA"/>
</dbReference>
<accession>A0A6J6WSB6</accession>
<evidence type="ECO:0000313" key="3">
    <source>
        <dbReference type="EMBL" id="CAB4786939.1"/>
    </source>
</evidence>
<dbReference type="NCBIfam" id="TIGR03559">
    <property type="entry name" value="F420_Rv3520c"/>
    <property type="match status" value="1"/>
</dbReference>
<sequence>MLIARATVRAMTIKLGYNTGYWGSGPPSGALDAIKEAERLGFDSIWTAEAYGSDCLTPLAWWGAHTSTVKLGTAITQMSARTPAATAMAAMTLDHLSGGRFILGLGASGPQVVEGWYGQPYPKPLARTREYIEIVRSIVRRDEPVNHHGEFYNMPFEGGAGIGKPLKSTIHPLRKEIPIFLGAEGPKNVALAAEICDGWLPLFFSPKEDAFYRDCLAKGFAASGDPTKADRFEIASTVMIVPGDDVEQCADLVRPFLALYAGGMGARGANFHFELFARMGYEDVALKVQDLYLQGKKQEAAAAIPLAMVEDVALVGPPAKIKDELQLWKQTCITTFLVSGPQQVLPLYADLILGS</sequence>
<proteinExistence type="predicted"/>
<dbReference type="SUPFAM" id="SSF51679">
    <property type="entry name" value="Bacterial luciferase-like"/>
    <property type="match status" value="1"/>
</dbReference>
<dbReference type="InterPro" id="IPR011251">
    <property type="entry name" value="Luciferase-like_dom"/>
</dbReference>